<evidence type="ECO:0000313" key="2">
    <source>
        <dbReference type="EnsemblPlants" id="TuG1812G0200001808.01.T01.cds416290"/>
    </source>
</evidence>
<reference evidence="3" key="1">
    <citation type="journal article" date="2013" name="Nature">
        <title>Draft genome of the wheat A-genome progenitor Triticum urartu.</title>
        <authorList>
            <person name="Ling H.Q."/>
            <person name="Zhao S."/>
            <person name="Liu D."/>
            <person name="Wang J."/>
            <person name="Sun H."/>
            <person name="Zhang C."/>
            <person name="Fan H."/>
            <person name="Li D."/>
            <person name="Dong L."/>
            <person name="Tao Y."/>
            <person name="Gao C."/>
            <person name="Wu H."/>
            <person name="Li Y."/>
            <person name="Cui Y."/>
            <person name="Guo X."/>
            <person name="Zheng S."/>
            <person name="Wang B."/>
            <person name="Yu K."/>
            <person name="Liang Q."/>
            <person name="Yang W."/>
            <person name="Lou X."/>
            <person name="Chen J."/>
            <person name="Feng M."/>
            <person name="Jian J."/>
            <person name="Zhang X."/>
            <person name="Luo G."/>
            <person name="Jiang Y."/>
            <person name="Liu J."/>
            <person name="Wang Z."/>
            <person name="Sha Y."/>
            <person name="Zhang B."/>
            <person name="Wu H."/>
            <person name="Tang D."/>
            <person name="Shen Q."/>
            <person name="Xue P."/>
            <person name="Zou S."/>
            <person name="Wang X."/>
            <person name="Liu X."/>
            <person name="Wang F."/>
            <person name="Yang Y."/>
            <person name="An X."/>
            <person name="Dong Z."/>
            <person name="Zhang K."/>
            <person name="Zhang X."/>
            <person name="Luo M.C."/>
            <person name="Dvorak J."/>
            <person name="Tong Y."/>
            <person name="Wang J."/>
            <person name="Yang H."/>
            <person name="Li Z."/>
            <person name="Wang D."/>
            <person name="Zhang A."/>
            <person name="Wang J."/>
        </authorList>
    </citation>
    <scope>NUCLEOTIDE SEQUENCE</scope>
    <source>
        <strain evidence="3">cv. G1812</strain>
    </source>
</reference>
<protein>
    <submittedName>
        <fullName evidence="2">Uncharacterized protein</fullName>
    </submittedName>
</protein>
<dbReference type="Proteomes" id="UP000015106">
    <property type="component" value="Chromosome 2"/>
</dbReference>
<reference evidence="2" key="2">
    <citation type="submission" date="2018-03" db="EMBL/GenBank/DDBJ databases">
        <title>The Triticum urartu genome reveals the dynamic nature of wheat genome evolution.</title>
        <authorList>
            <person name="Ling H."/>
            <person name="Ma B."/>
            <person name="Shi X."/>
            <person name="Liu H."/>
            <person name="Dong L."/>
            <person name="Sun H."/>
            <person name="Cao Y."/>
            <person name="Gao Q."/>
            <person name="Zheng S."/>
            <person name="Li Y."/>
            <person name="Yu Y."/>
            <person name="Du H."/>
            <person name="Qi M."/>
            <person name="Li Y."/>
            <person name="Yu H."/>
            <person name="Cui Y."/>
            <person name="Wang N."/>
            <person name="Chen C."/>
            <person name="Wu H."/>
            <person name="Zhao Y."/>
            <person name="Zhang J."/>
            <person name="Li Y."/>
            <person name="Zhou W."/>
            <person name="Zhang B."/>
            <person name="Hu W."/>
            <person name="Eijk M."/>
            <person name="Tang J."/>
            <person name="Witsenboer H."/>
            <person name="Zhao S."/>
            <person name="Li Z."/>
            <person name="Zhang A."/>
            <person name="Wang D."/>
            <person name="Liang C."/>
        </authorList>
    </citation>
    <scope>NUCLEOTIDE SEQUENCE [LARGE SCALE GENOMIC DNA]</scope>
    <source>
        <strain evidence="2">cv. G1812</strain>
    </source>
</reference>
<evidence type="ECO:0000256" key="1">
    <source>
        <dbReference type="SAM" id="MobiDB-lite"/>
    </source>
</evidence>
<dbReference type="Gramene" id="TuG1812G0200001808.01.T01">
    <property type="protein sequence ID" value="TuG1812G0200001808.01.T01.cds416290"/>
    <property type="gene ID" value="TuG1812G0200001808.01"/>
</dbReference>
<keyword evidence="3" id="KW-1185">Reference proteome</keyword>
<name>A0A8R7TEX2_TRIUA</name>
<accession>A0A8R7TEX2</accession>
<proteinExistence type="predicted"/>
<dbReference type="AlphaFoldDB" id="A0A8R7TEX2"/>
<feature type="compositionally biased region" description="Basic and acidic residues" evidence="1">
    <location>
        <begin position="43"/>
        <end position="87"/>
    </location>
</feature>
<reference evidence="2" key="3">
    <citation type="submission" date="2022-06" db="UniProtKB">
        <authorList>
            <consortium name="EnsemblPlants"/>
        </authorList>
    </citation>
    <scope>IDENTIFICATION</scope>
</reference>
<evidence type="ECO:0000313" key="3">
    <source>
        <dbReference type="Proteomes" id="UP000015106"/>
    </source>
</evidence>
<dbReference type="EnsemblPlants" id="TuG1812G0200001808.01.T01">
    <property type="protein sequence ID" value="TuG1812G0200001808.01.T01.cds416290"/>
    <property type="gene ID" value="TuG1812G0200001808.01"/>
</dbReference>
<feature type="region of interest" description="Disordered" evidence="1">
    <location>
        <begin position="31"/>
        <end position="115"/>
    </location>
</feature>
<organism evidence="2 3">
    <name type="scientific">Triticum urartu</name>
    <name type="common">Red wild einkorn</name>
    <name type="synonym">Crithodium urartu</name>
    <dbReference type="NCBI Taxonomy" id="4572"/>
    <lineage>
        <taxon>Eukaryota</taxon>
        <taxon>Viridiplantae</taxon>
        <taxon>Streptophyta</taxon>
        <taxon>Embryophyta</taxon>
        <taxon>Tracheophyta</taxon>
        <taxon>Spermatophyta</taxon>
        <taxon>Magnoliopsida</taxon>
        <taxon>Liliopsida</taxon>
        <taxon>Poales</taxon>
        <taxon>Poaceae</taxon>
        <taxon>BOP clade</taxon>
        <taxon>Pooideae</taxon>
        <taxon>Triticodae</taxon>
        <taxon>Triticeae</taxon>
        <taxon>Triticinae</taxon>
        <taxon>Triticum</taxon>
    </lineage>
</organism>
<sequence length="149" mass="17069">MYALGYRLGLPDRPFSLHLAGQLLFRHGLQQRHRERVQQGRVPWREGEAAEDNPEPHDRDRSNEVQPRRPGPGDKLREGAERDEARARPVSHRVPELARASVRPPVPPVPGLQPGQRVPLCRTRRWKSVAVQAAPLSERLGRLAWRVQF</sequence>